<evidence type="ECO:0000256" key="7">
    <source>
        <dbReference type="ARBA" id="ARBA00023268"/>
    </source>
</evidence>
<comment type="similarity">
    <text evidence="3 10">Belongs to the PurH family.</text>
</comment>
<dbReference type="Pfam" id="PF02142">
    <property type="entry name" value="MGS"/>
    <property type="match status" value="1"/>
</dbReference>
<gene>
    <name evidence="10 12" type="primary">purH</name>
    <name evidence="12" type="ORF">F8153_03325</name>
</gene>
<evidence type="ECO:0000256" key="8">
    <source>
        <dbReference type="ARBA" id="ARBA00050488"/>
    </source>
</evidence>
<dbReference type="NCBIfam" id="TIGR00355">
    <property type="entry name" value="purH"/>
    <property type="match status" value="1"/>
</dbReference>
<evidence type="ECO:0000259" key="11">
    <source>
        <dbReference type="PROSITE" id="PS51855"/>
    </source>
</evidence>
<organism evidence="12 13">
    <name type="scientific">Alkaliphilus serpentinus</name>
    <dbReference type="NCBI Taxonomy" id="1482731"/>
    <lineage>
        <taxon>Bacteria</taxon>
        <taxon>Bacillati</taxon>
        <taxon>Bacillota</taxon>
        <taxon>Clostridia</taxon>
        <taxon>Peptostreptococcales</taxon>
        <taxon>Natronincolaceae</taxon>
        <taxon>Alkaliphilus</taxon>
    </lineage>
</organism>
<dbReference type="GO" id="GO:0004643">
    <property type="term" value="F:phosphoribosylaminoimidazolecarboxamide formyltransferase activity"/>
    <property type="evidence" value="ECO:0007669"/>
    <property type="project" value="UniProtKB-UniRule"/>
</dbReference>
<comment type="domain">
    <text evidence="10">The IMP cyclohydrolase activity resides in the N-terminal region.</text>
</comment>
<comment type="catalytic activity">
    <reaction evidence="8 10">
        <text>(6R)-10-formyltetrahydrofolate + 5-amino-1-(5-phospho-beta-D-ribosyl)imidazole-4-carboxamide = 5-formamido-1-(5-phospho-D-ribosyl)imidazole-4-carboxamide + (6S)-5,6,7,8-tetrahydrofolate</text>
        <dbReference type="Rhea" id="RHEA:22192"/>
        <dbReference type="ChEBI" id="CHEBI:57453"/>
        <dbReference type="ChEBI" id="CHEBI:58467"/>
        <dbReference type="ChEBI" id="CHEBI:58475"/>
        <dbReference type="ChEBI" id="CHEBI:195366"/>
        <dbReference type="EC" id="2.1.2.3"/>
    </reaction>
</comment>
<dbReference type="SUPFAM" id="SSF53927">
    <property type="entry name" value="Cytidine deaminase-like"/>
    <property type="match status" value="1"/>
</dbReference>
<dbReference type="GO" id="GO:0003937">
    <property type="term" value="F:IMP cyclohydrolase activity"/>
    <property type="evidence" value="ECO:0007669"/>
    <property type="project" value="UniProtKB-UniRule"/>
</dbReference>
<evidence type="ECO:0000313" key="13">
    <source>
        <dbReference type="Proteomes" id="UP000465601"/>
    </source>
</evidence>
<evidence type="ECO:0000256" key="9">
    <source>
        <dbReference type="ARBA" id="ARBA00050687"/>
    </source>
</evidence>
<dbReference type="PANTHER" id="PTHR11692">
    <property type="entry name" value="BIFUNCTIONAL PURINE BIOSYNTHESIS PROTEIN PURH"/>
    <property type="match status" value="1"/>
</dbReference>
<dbReference type="OrthoDB" id="9802065at2"/>
<proteinExistence type="inferred from homology"/>
<sequence>MIKRALISVSDKSGIVDFAKSLAELGVEIISTGGTAKLLRDSGVKAVDVSDITSFPECLDGRVKTLHPAIHGGILAIRDNKTHMDTIKEQGITPIDLVVINLYPFKETILKEGVTLEEAIENIDIGGPTMLRSAAKNYRDVTVVVNPEDYQPILSEIKDNGDTLMETRYQLALKVFRHTSHYDTLIASYLGKNSNDFPETLTLTYEKLQDLRYGENPHQRAAYYRQVENIEGGLTAGIQLQGKELSFNNINDANGALQLLKEFQEPTVVAIKHTNPCGVVSGSSIHEAYIKAYKADPQSIFGGIIAANEIIDGATAKDMMEIFLEVIIAPDFTADALEIFKKKKNIRLIKLQDIKKGPTKNYDIKRVSGGILIQDENLELFQELRRVTANKPTDTEMEDLLFAYKVVKHTKSNGIVIAKNKQTLAIGPGQSSRIWALENAIKNSPHPLKGSVLASDAFFPFKDCVEAAAKAGIAAIIQPGGSKKDEESIEACDEAGIAMIFTGMRHFKH</sequence>
<reference evidence="12 13" key="1">
    <citation type="submission" date="2019-10" db="EMBL/GenBank/DDBJ databases">
        <title>Alkaliphilus serpentinus sp. nov. and Alkaliphilus pronyensis sp. nov., two novel anaerobic alkaliphilic species isolated from the serpentinized-hosted hydrothermal field of the Prony Bay (New Caledonia).</title>
        <authorList>
            <person name="Postec A."/>
        </authorList>
    </citation>
    <scope>NUCLEOTIDE SEQUENCE [LARGE SCALE GENOMIC DNA]</scope>
    <source>
        <strain evidence="12 13">LacT</strain>
    </source>
</reference>
<dbReference type="PANTHER" id="PTHR11692:SF0">
    <property type="entry name" value="BIFUNCTIONAL PURINE BIOSYNTHESIS PROTEIN ATIC"/>
    <property type="match status" value="1"/>
</dbReference>
<accession>A0A833M878</accession>
<evidence type="ECO:0000256" key="6">
    <source>
        <dbReference type="ARBA" id="ARBA00022801"/>
    </source>
</evidence>
<keyword evidence="7 10" id="KW-0511">Multifunctional enzyme</keyword>
<dbReference type="GO" id="GO:0005829">
    <property type="term" value="C:cytosol"/>
    <property type="evidence" value="ECO:0007669"/>
    <property type="project" value="TreeGrafter"/>
</dbReference>
<keyword evidence="6 10" id="KW-0378">Hydrolase</keyword>
<evidence type="ECO:0000256" key="2">
    <source>
        <dbReference type="ARBA" id="ARBA00004954"/>
    </source>
</evidence>
<dbReference type="FunFam" id="3.40.140.20:FF:000001">
    <property type="entry name" value="Bifunctional purine biosynthesis protein PurH"/>
    <property type="match status" value="1"/>
</dbReference>
<comment type="caution">
    <text evidence="12">The sequence shown here is derived from an EMBL/GenBank/DDBJ whole genome shotgun (WGS) entry which is preliminary data.</text>
</comment>
<dbReference type="InterPro" id="IPR016193">
    <property type="entry name" value="Cytidine_deaminase-like"/>
</dbReference>
<evidence type="ECO:0000256" key="5">
    <source>
        <dbReference type="ARBA" id="ARBA00022755"/>
    </source>
</evidence>
<feature type="domain" description="MGS-like" evidence="11">
    <location>
        <begin position="1"/>
        <end position="145"/>
    </location>
</feature>
<dbReference type="SMART" id="SM00798">
    <property type="entry name" value="AICARFT_IMPCHas"/>
    <property type="match status" value="1"/>
</dbReference>
<dbReference type="Proteomes" id="UP000465601">
    <property type="component" value="Unassembled WGS sequence"/>
</dbReference>
<dbReference type="UniPathway" id="UPA00074">
    <property type="reaction ID" value="UER00133"/>
</dbReference>
<dbReference type="EC" id="2.1.2.3" evidence="10"/>
<keyword evidence="13" id="KW-1185">Reference proteome</keyword>
<dbReference type="FunFam" id="3.40.140.20:FF:000002">
    <property type="entry name" value="Bifunctional purine biosynthesis protein PurH"/>
    <property type="match status" value="1"/>
</dbReference>
<evidence type="ECO:0000313" key="12">
    <source>
        <dbReference type="EMBL" id="KAB3532113.1"/>
    </source>
</evidence>
<dbReference type="PIRSF" id="PIRSF000414">
    <property type="entry name" value="AICARFT_IMPCHas"/>
    <property type="match status" value="1"/>
</dbReference>
<evidence type="ECO:0000256" key="1">
    <source>
        <dbReference type="ARBA" id="ARBA00004844"/>
    </source>
</evidence>
<dbReference type="PROSITE" id="PS51855">
    <property type="entry name" value="MGS"/>
    <property type="match status" value="1"/>
</dbReference>
<comment type="pathway">
    <text evidence="2 10">Purine metabolism; IMP biosynthesis via de novo pathway; 5-formamido-1-(5-phospho-D-ribosyl)imidazole-4-carboxamide from 5-amino-1-(5-phospho-D-ribosyl)imidazole-4-carboxamide (10-formyl THF route): step 1/1.</text>
</comment>
<dbReference type="AlphaFoldDB" id="A0A833M878"/>
<dbReference type="EC" id="3.5.4.10" evidence="10"/>
<keyword evidence="5 10" id="KW-0658">Purine biosynthesis</keyword>
<dbReference type="HAMAP" id="MF_00139">
    <property type="entry name" value="PurH"/>
    <property type="match status" value="1"/>
</dbReference>
<dbReference type="InterPro" id="IPR011607">
    <property type="entry name" value="MGS-like_dom"/>
</dbReference>
<dbReference type="InterPro" id="IPR002695">
    <property type="entry name" value="PurH-like"/>
</dbReference>
<dbReference type="InterPro" id="IPR036914">
    <property type="entry name" value="MGS-like_dom_sf"/>
</dbReference>
<evidence type="ECO:0000256" key="4">
    <source>
        <dbReference type="ARBA" id="ARBA00022679"/>
    </source>
</evidence>
<dbReference type="Gene3D" id="3.40.50.1380">
    <property type="entry name" value="Methylglyoxal synthase-like domain"/>
    <property type="match status" value="1"/>
</dbReference>
<evidence type="ECO:0000256" key="10">
    <source>
        <dbReference type="HAMAP-Rule" id="MF_00139"/>
    </source>
</evidence>
<dbReference type="RefSeq" id="WP_151864940.1">
    <property type="nucleotide sequence ID" value="NZ_WBZB01000011.1"/>
</dbReference>
<dbReference type="SUPFAM" id="SSF52335">
    <property type="entry name" value="Methylglyoxal synthase-like"/>
    <property type="match status" value="1"/>
</dbReference>
<dbReference type="FunFam" id="3.40.50.1380:FF:000001">
    <property type="entry name" value="Bifunctional purine biosynthesis protein PurH"/>
    <property type="match status" value="1"/>
</dbReference>
<dbReference type="CDD" id="cd01421">
    <property type="entry name" value="IMPCH"/>
    <property type="match status" value="1"/>
</dbReference>
<dbReference type="Gene3D" id="3.40.140.20">
    <property type="match status" value="2"/>
</dbReference>
<dbReference type="Pfam" id="PF01808">
    <property type="entry name" value="AICARFT_IMPCHas"/>
    <property type="match status" value="1"/>
</dbReference>
<comment type="catalytic activity">
    <reaction evidence="9 10">
        <text>IMP + H2O = 5-formamido-1-(5-phospho-D-ribosyl)imidazole-4-carboxamide</text>
        <dbReference type="Rhea" id="RHEA:18445"/>
        <dbReference type="ChEBI" id="CHEBI:15377"/>
        <dbReference type="ChEBI" id="CHEBI:58053"/>
        <dbReference type="ChEBI" id="CHEBI:58467"/>
        <dbReference type="EC" id="3.5.4.10"/>
    </reaction>
</comment>
<dbReference type="GO" id="GO:0006189">
    <property type="term" value="P:'de novo' IMP biosynthetic process"/>
    <property type="evidence" value="ECO:0007669"/>
    <property type="project" value="UniProtKB-UniRule"/>
</dbReference>
<name>A0A833M878_9FIRM</name>
<dbReference type="SMART" id="SM00851">
    <property type="entry name" value="MGS"/>
    <property type="match status" value="1"/>
</dbReference>
<dbReference type="InterPro" id="IPR024051">
    <property type="entry name" value="AICAR_Tfase_dup_dom_sf"/>
</dbReference>
<dbReference type="EMBL" id="WBZB01000011">
    <property type="protein sequence ID" value="KAB3532113.1"/>
    <property type="molecule type" value="Genomic_DNA"/>
</dbReference>
<comment type="pathway">
    <text evidence="1 10">Purine metabolism; IMP biosynthesis via de novo pathway; IMP from 5-formamido-1-(5-phospho-D-ribosyl)imidazole-4-carboxamide: step 1/1.</text>
</comment>
<dbReference type="NCBIfam" id="NF002049">
    <property type="entry name" value="PRK00881.1"/>
    <property type="match status" value="1"/>
</dbReference>
<evidence type="ECO:0000256" key="3">
    <source>
        <dbReference type="ARBA" id="ARBA00007667"/>
    </source>
</evidence>
<keyword evidence="4 10" id="KW-0808">Transferase</keyword>
<protein>
    <recommendedName>
        <fullName evidence="10">Bifunctional purine biosynthesis protein PurH</fullName>
    </recommendedName>
    <domain>
        <recommendedName>
            <fullName evidence="10">Phosphoribosylaminoimidazolecarboxamide formyltransferase</fullName>
            <ecNumber evidence="10">2.1.2.3</ecNumber>
        </recommendedName>
        <alternativeName>
            <fullName evidence="10">AICAR transformylase</fullName>
        </alternativeName>
    </domain>
    <domain>
        <recommendedName>
            <fullName evidence="10">IMP cyclohydrolase</fullName>
            <ecNumber evidence="10">3.5.4.10</ecNumber>
        </recommendedName>
        <alternativeName>
            <fullName evidence="10">ATIC</fullName>
        </alternativeName>
        <alternativeName>
            <fullName evidence="10">IMP synthase</fullName>
        </alternativeName>
        <alternativeName>
            <fullName evidence="10">Inosinicase</fullName>
        </alternativeName>
    </domain>
</protein>